<organism evidence="2 3">
    <name type="scientific">Merluccius polli</name>
    <name type="common">Benguela hake</name>
    <name type="synonym">Merluccius cadenati</name>
    <dbReference type="NCBI Taxonomy" id="89951"/>
    <lineage>
        <taxon>Eukaryota</taxon>
        <taxon>Metazoa</taxon>
        <taxon>Chordata</taxon>
        <taxon>Craniata</taxon>
        <taxon>Vertebrata</taxon>
        <taxon>Euteleostomi</taxon>
        <taxon>Actinopterygii</taxon>
        <taxon>Neopterygii</taxon>
        <taxon>Teleostei</taxon>
        <taxon>Neoteleostei</taxon>
        <taxon>Acanthomorphata</taxon>
        <taxon>Zeiogadaria</taxon>
        <taxon>Gadariae</taxon>
        <taxon>Gadiformes</taxon>
        <taxon>Gadoidei</taxon>
        <taxon>Merlucciidae</taxon>
        <taxon>Merluccius</taxon>
    </lineage>
</organism>
<dbReference type="InterPro" id="IPR036397">
    <property type="entry name" value="RNaseH_sf"/>
</dbReference>
<feature type="domain" description="Integrase catalytic" evidence="1">
    <location>
        <begin position="949"/>
        <end position="1135"/>
    </location>
</feature>
<dbReference type="SUPFAM" id="SSF56672">
    <property type="entry name" value="DNA/RNA polymerases"/>
    <property type="match status" value="1"/>
</dbReference>
<dbReference type="InterPro" id="IPR040676">
    <property type="entry name" value="DUF5641"/>
</dbReference>
<proteinExistence type="predicted"/>
<dbReference type="CDD" id="cd01644">
    <property type="entry name" value="RT_pepA17"/>
    <property type="match status" value="1"/>
</dbReference>
<keyword evidence="3" id="KW-1185">Reference proteome</keyword>
<dbReference type="Pfam" id="PF05380">
    <property type="entry name" value="Peptidase_A17"/>
    <property type="match status" value="1"/>
</dbReference>
<dbReference type="Pfam" id="PF17921">
    <property type="entry name" value="Integrase_H2C2"/>
    <property type="match status" value="1"/>
</dbReference>
<dbReference type="InterPro" id="IPR008042">
    <property type="entry name" value="Retrotrans_Pao"/>
</dbReference>
<evidence type="ECO:0000313" key="2">
    <source>
        <dbReference type="EMBL" id="KAK0155454.1"/>
    </source>
</evidence>
<dbReference type="Gene3D" id="3.30.70.270">
    <property type="match status" value="1"/>
</dbReference>
<dbReference type="Gene3D" id="3.30.420.10">
    <property type="entry name" value="Ribonuclease H-like superfamily/Ribonuclease H"/>
    <property type="match status" value="1"/>
</dbReference>
<dbReference type="Pfam" id="PF18701">
    <property type="entry name" value="DUF5641"/>
    <property type="match status" value="1"/>
</dbReference>
<dbReference type="GO" id="GO:0003676">
    <property type="term" value="F:nucleic acid binding"/>
    <property type="evidence" value="ECO:0007669"/>
    <property type="project" value="InterPro"/>
</dbReference>
<reference evidence="2" key="1">
    <citation type="journal article" date="2023" name="Front. Mar. Sci.">
        <title>A new Merluccius polli reference genome to investigate the effects of global change in West African waters.</title>
        <authorList>
            <person name="Mateo J.L."/>
            <person name="Blanco-Fernandez C."/>
            <person name="Garcia-Vazquez E."/>
            <person name="Machado-Schiaffino G."/>
        </authorList>
    </citation>
    <scope>NUCLEOTIDE SEQUENCE</scope>
    <source>
        <strain evidence="2">C29</strain>
        <tissue evidence="2">Fin</tissue>
    </source>
</reference>
<dbReference type="InterPro" id="IPR043128">
    <property type="entry name" value="Rev_trsase/Diguanyl_cyclase"/>
</dbReference>
<dbReference type="PANTHER" id="PTHR47331">
    <property type="entry name" value="PHD-TYPE DOMAIN-CONTAINING PROTEIN"/>
    <property type="match status" value="1"/>
</dbReference>
<dbReference type="AlphaFoldDB" id="A0AA47NC09"/>
<name>A0AA47NC09_MERPO</name>
<evidence type="ECO:0000259" key="1">
    <source>
        <dbReference type="PROSITE" id="PS50994"/>
    </source>
</evidence>
<dbReference type="Proteomes" id="UP001174136">
    <property type="component" value="Unassembled WGS sequence"/>
</dbReference>
<accession>A0AA47NC09</accession>
<dbReference type="SUPFAM" id="SSF53098">
    <property type="entry name" value="Ribonuclease H-like"/>
    <property type="match status" value="1"/>
</dbReference>
<dbReference type="PROSITE" id="PS50994">
    <property type="entry name" value="INTEGRASE"/>
    <property type="match status" value="1"/>
</dbReference>
<gene>
    <name evidence="2" type="ORF">N1851_002183</name>
</gene>
<dbReference type="EMBL" id="JAOPHQ010000286">
    <property type="protein sequence ID" value="KAK0155454.1"/>
    <property type="molecule type" value="Genomic_DNA"/>
</dbReference>
<dbReference type="InterPro" id="IPR041588">
    <property type="entry name" value="Integrase_H2C2"/>
</dbReference>
<dbReference type="InterPro" id="IPR001584">
    <property type="entry name" value="Integrase_cat-core"/>
</dbReference>
<dbReference type="InterPro" id="IPR012337">
    <property type="entry name" value="RNaseH-like_sf"/>
</dbReference>
<dbReference type="GO" id="GO:0015074">
    <property type="term" value="P:DNA integration"/>
    <property type="evidence" value="ECO:0007669"/>
    <property type="project" value="InterPro"/>
</dbReference>
<dbReference type="InterPro" id="IPR043502">
    <property type="entry name" value="DNA/RNA_pol_sf"/>
</dbReference>
<protein>
    <recommendedName>
        <fullName evidence="1">Integrase catalytic domain-containing protein</fullName>
    </recommendedName>
</protein>
<dbReference type="Gene3D" id="1.10.340.70">
    <property type="match status" value="1"/>
</dbReference>
<comment type="caution">
    <text evidence="2">The sequence shown here is derived from an EMBL/GenBank/DDBJ whole genome shotgun (WGS) entry which is preliminary data.</text>
</comment>
<evidence type="ECO:0000313" key="3">
    <source>
        <dbReference type="Proteomes" id="UP001174136"/>
    </source>
</evidence>
<sequence length="1253" mass="142769">MNKQQVVKTSVACGLEISGLESGKFFELPDAYTRKEIPVKKETIPSEMDVEQWSYLREVKLPQIDADIGLLIGSNVPKALEPLMVISSQDNGPYAIKTALGWTVNGPLRKTSVSKVGQPIVMAHRISVVRMEEFMQQQIKYDFPERQYEERLEMSQEDHMFMERVSNSVKLVDGHYRIGLPLRNGDTEFQNNRSVAVQRALNLKRKFSKNHKFHEEYRTFMANMFNKGFAVPVSPEETAKASQIKRVWYIPHHGVYHPKKLKLRVVFDCGATYGGASLNAELLQGPDLTSSLIGVLTRFRQKPVTFMADIEAMFHQIKVPAEDADLLRFLWWPDGNVEKELEEYKMVVHIFGATSSPSCANFALQQCARDNVGKFKTETITTVLRNFYVDDCLKSVEDEEEALTLAKDLKKLCATGGFKLNKWVSNSRALILSIAEEDRAKEIKDLDFEDVLPVERALGVQWCLETDSFGFKIQLPEKPLTRRGILSLVSSIYDPLGRVAPVILPARQILQELCRLKLGWDEKLPENLEQTWWNWLRDLSLLSNYKVRRCLKPDGFAHPVSSQLHHFADASENGYGTVSYLRMLNQYHQVHCAFLMGKARVVPLKPVTIPRLELTAAAVAVRMDRMMREEIELPLEPSVFWTDSTSVLKYLKNDTSRFHTFVANRVATIRGASQLEQWRYTNSSLNPADCASRGVSVHTFLKTETWISGPVFLRQEESDWPKAPVLTLAVGDPEVKVLAVNVTAIEGNDSINRIILRYSKWHHLKRAVAWILCIKAALRMAVAKKKGLLGNKKDKPNTQSLSVENLQEAEVAILQFCQQTCFTDEMTALSKGNVVKRSSHLRKLAPFLQDQLIRVGGRLNRCAMPSEAKHPVILPKDHHITQLIIRHIHEDLGHSGRSHTLSRLRQKYWIPGAISAIRKVLTKCVSCRKTSAIKSEQFMADLPKERVTPGDPPFTNVGVDFFGPFEVKRGRTTVKRYGVVFTCLNIRAIHIEVAQTLNTDSCINAIRRFIARRGPIQVMRSDNGTNLVRSELELREAVQSLNNTRIQNTLLSKGICWLFNPPSGSHHGGIWERQIRTIRRILSALMHQQTLDEEGLNTLLCEVEAIVNDRPITKASNDPLDLEPLTPNHLLLLKTKPFLPPGTFSPDDCYNRRRWRQVQYMADLFWKRWTKEYLPELQERQKWTRKTRSFVKGDIVLIIDDTAPRNSWIMGQVVDTLPDSRGLVRQVQVRTKTSILRRPITKLALLLEAPVGV</sequence>
<dbReference type="Gene3D" id="3.10.10.10">
    <property type="entry name" value="HIV Type 1 Reverse Transcriptase, subunit A, domain 1"/>
    <property type="match status" value="1"/>
</dbReference>
<dbReference type="PANTHER" id="PTHR47331:SF1">
    <property type="entry name" value="GAG-LIKE PROTEIN"/>
    <property type="match status" value="1"/>
</dbReference>